<dbReference type="EMBL" id="GBXM01033390">
    <property type="protein sequence ID" value="JAH75187.1"/>
    <property type="molecule type" value="Transcribed_RNA"/>
</dbReference>
<protein>
    <submittedName>
        <fullName evidence="1">Uncharacterized protein</fullName>
    </submittedName>
</protein>
<sequence length="63" mass="7009">MGPAFTLTLTLPCSLSCRRIMSTSSMLQSWLSSDTLRDISSMATSMGFSSVLCCSTTWIRFFR</sequence>
<organism evidence="1">
    <name type="scientific">Anguilla anguilla</name>
    <name type="common">European freshwater eel</name>
    <name type="synonym">Muraena anguilla</name>
    <dbReference type="NCBI Taxonomy" id="7936"/>
    <lineage>
        <taxon>Eukaryota</taxon>
        <taxon>Metazoa</taxon>
        <taxon>Chordata</taxon>
        <taxon>Craniata</taxon>
        <taxon>Vertebrata</taxon>
        <taxon>Euteleostomi</taxon>
        <taxon>Actinopterygii</taxon>
        <taxon>Neopterygii</taxon>
        <taxon>Teleostei</taxon>
        <taxon>Anguilliformes</taxon>
        <taxon>Anguillidae</taxon>
        <taxon>Anguilla</taxon>
    </lineage>
</organism>
<dbReference type="AlphaFoldDB" id="A0A0E9VAV5"/>
<evidence type="ECO:0000313" key="1">
    <source>
        <dbReference type="EMBL" id="JAH75187.1"/>
    </source>
</evidence>
<accession>A0A0E9VAV5</accession>
<proteinExistence type="predicted"/>
<reference evidence="1" key="2">
    <citation type="journal article" date="2015" name="Fish Shellfish Immunol.">
        <title>Early steps in the European eel (Anguilla anguilla)-Vibrio vulnificus interaction in the gills: Role of the RtxA13 toxin.</title>
        <authorList>
            <person name="Callol A."/>
            <person name="Pajuelo D."/>
            <person name="Ebbesson L."/>
            <person name="Teles M."/>
            <person name="MacKenzie S."/>
            <person name="Amaro C."/>
        </authorList>
    </citation>
    <scope>NUCLEOTIDE SEQUENCE</scope>
</reference>
<name>A0A0E9VAV5_ANGAN</name>
<dbReference type="EMBL" id="GBXM01025392">
    <property type="protein sequence ID" value="JAH83185.1"/>
    <property type="molecule type" value="Transcribed_RNA"/>
</dbReference>
<reference evidence="1" key="1">
    <citation type="submission" date="2014-11" db="EMBL/GenBank/DDBJ databases">
        <authorList>
            <person name="Amaro Gonzalez C."/>
        </authorList>
    </citation>
    <scope>NUCLEOTIDE SEQUENCE</scope>
</reference>